<protein>
    <submittedName>
        <fullName evidence="1">Uncharacterized protein</fullName>
    </submittedName>
</protein>
<dbReference type="RefSeq" id="WP_191816018.1">
    <property type="nucleotide sequence ID" value="NZ_JACSQT010000009.1"/>
</dbReference>
<organism evidence="1 2">
    <name type="scientific">Cytobacillus stercorigallinarum</name>
    <dbReference type="NCBI Taxonomy" id="2762240"/>
    <lineage>
        <taxon>Bacteria</taxon>
        <taxon>Bacillati</taxon>
        <taxon>Bacillota</taxon>
        <taxon>Bacilli</taxon>
        <taxon>Bacillales</taxon>
        <taxon>Bacillaceae</taxon>
        <taxon>Cytobacillus</taxon>
    </lineage>
</organism>
<name>A0ABR8QTM2_9BACI</name>
<evidence type="ECO:0000313" key="1">
    <source>
        <dbReference type="EMBL" id="MBD7938617.1"/>
    </source>
</evidence>
<dbReference type="Proteomes" id="UP000657931">
    <property type="component" value="Unassembled WGS sequence"/>
</dbReference>
<evidence type="ECO:0000313" key="2">
    <source>
        <dbReference type="Proteomes" id="UP000657931"/>
    </source>
</evidence>
<proteinExistence type="predicted"/>
<comment type="caution">
    <text evidence="1">The sequence shown here is derived from an EMBL/GenBank/DDBJ whole genome shotgun (WGS) entry which is preliminary data.</text>
</comment>
<dbReference type="EMBL" id="JACSQT010000009">
    <property type="protein sequence ID" value="MBD7938617.1"/>
    <property type="molecule type" value="Genomic_DNA"/>
</dbReference>
<accession>A0ABR8QTM2</accession>
<sequence>MNTKQKLTDQIKIVIHRLETDYKKDIHSGVLNLIYTRYKDALRILESHKDLKEINILGGVRAYMDSYSDYQNILLQEMHAAENLIEDLHIS</sequence>
<gene>
    <name evidence="1" type="ORF">H9655_16405</name>
</gene>
<keyword evidence="2" id="KW-1185">Reference proteome</keyword>
<reference evidence="1 2" key="1">
    <citation type="submission" date="2020-08" db="EMBL/GenBank/DDBJ databases">
        <title>A Genomic Blueprint of the Chicken Gut Microbiome.</title>
        <authorList>
            <person name="Gilroy R."/>
            <person name="Ravi A."/>
            <person name="Getino M."/>
            <person name="Pursley I."/>
            <person name="Horton D.L."/>
            <person name="Alikhan N.-F."/>
            <person name="Baker D."/>
            <person name="Gharbi K."/>
            <person name="Hall N."/>
            <person name="Watson M."/>
            <person name="Adriaenssens E.M."/>
            <person name="Foster-Nyarko E."/>
            <person name="Jarju S."/>
            <person name="Secka A."/>
            <person name="Antonio M."/>
            <person name="Oren A."/>
            <person name="Chaudhuri R."/>
            <person name="La Ragione R.M."/>
            <person name="Hildebrand F."/>
            <person name="Pallen M.J."/>
        </authorList>
    </citation>
    <scope>NUCLEOTIDE SEQUENCE [LARGE SCALE GENOMIC DNA]</scope>
    <source>
        <strain evidence="1 2">Sa5YUA1</strain>
    </source>
</reference>